<dbReference type="InterPro" id="IPR011009">
    <property type="entry name" value="Kinase-like_dom_sf"/>
</dbReference>
<dbReference type="GO" id="GO:0106310">
    <property type="term" value="F:protein serine kinase activity"/>
    <property type="evidence" value="ECO:0007669"/>
    <property type="project" value="RHEA"/>
</dbReference>
<reference evidence="25" key="2">
    <citation type="submission" date="2013-12" db="EMBL/GenBank/DDBJ databases">
        <authorList>
            <person name="Yu Y."/>
            <person name="Lee S."/>
            <person name="de Baynast K."/>
            <person name="Wissotski M."/>
            <person name="Liu L."/>
            <person name="Talag J."/>
            <person name="Goicoechea J."/>
            <person name="Angelova A."/>
            <person name="Jetty R."/>
            <person name="Kudrna D."/>
            <person name="Golser W."/>
            <person name="Rivera L."/>
            <person name="Zhang J."/>
            <person name="Wing R."/>
        </authorList>
    </citation>
    <scope>NUCLEOTIDE SEQUENCE</scope>
</reference>
<evidence type="ECO:0000256" key="8">
    <source>
        <dbReference type="ARBA" id="ARBA00022777"/>
    </source>
</evidence>
<dbReference type="Pfam" id="PF08276">
    <property type="entry name" value="PAN_2"/>
    <property type="match status" value="1"/>
</dbReference>
<feature type="domain" description="Protein kinase" evidence="21">
    <location>
        <begin position="505"/>
        <end position="781"/>
    </location>
</feature>
<dbReference type="Pfam" id="PF00954">
    <property type="entry name" value="S_locus_glycop"/>
    <property type="match status" value="1"/>
</dbReference>
<dbReference type="FunFam" id="3.30.200.20:FF:000178">
    <property type="entry name" value="serine/threonine-protein kinase PBS1-like"/>
    <property type="match status" value="1"/>
</dbReference>
<name>A0A0D9W4V1_9ORYZ</name>
<dbReference type="CDD" id="cd14066">
    <property type="entry name" value="STKc_IRAK"/>
    <property type="match status" value="1"/>
</dbReference>
<dbReference type="PIRSF" id="PIRSF000641">
    <property type="entry name" value="SRK"/>
    <property type="match status" value="1"/>
</dbReference>
<dbReference type="Proteomes" id="UP000032180">
    <property type="component" value="Chromosome 4"/>
</dbReference>
<keyword evidence="10 19" id="KW-1133">Transmembrane helix</keyword>
<evidence type="ECO:0000256" key="19">
    <source>
        <dbReference type="SAM" id="Phobius"/>
    </source>
</evidence>
<evidence type="ECO:0000256" key="18">
    <source>
        <dbReference type="PROSITE-ProRule" id="PRU10141"/>
    </source>
</evidence>
<reference evidence="24" key="3">
    <citation type="submission" date="2015-04" db="UniProtKB">
        <authorList>
            <consortium name="EnsemblPlants"/>
        </authorList>
    </citation>
    <scope>IDENTIFICATION</scope>
</reference>
<evidence type="ECO:0000256" key="2">
    <source>
        <dbReference type="ARBA" id="ARBA00022527"/>
    </source>
</evidence>
<dbReference type="InterPro" id="IPR000719">
    <property type="entry name" value="Prot_kinase_dom"/>
</dbReference>
<dbReference type="PROSITE" id="PS50927">
    <property type="entry name" value="BULB_LECTIN"/>
    <property type="match status" value="1"/>
</dbReference>
<dbReference type="PROSITE" id="PS00107">
    <property type="entry name" value="PROTEIN_KINASE_ATP"/>
    <property type="match status" value="1"/>
</dbReference>
<dbReference type="EC" id="2.7.11.1" evidence="17"/>
<evidence type="ECO:0000256" key="4">
    <source>
        <dbReference type="ARBA" id="ARBA00022679"/>
    </source>
</evidence>
<dbReference type="GO" id="GO:0004674">
    <property type="term" value="F:protein serine/threonine kinase activity"/>
    <property type="evidence" value="ECO:0007669"/>
    <property type="project" value="UniProtKB-KW"/>
</dbReference>
<evidence type="ECO:0000259" key="21">
    <source>
        <dbReference type="PROSITE" id="PS50011"/>
    </source>
</evidence>
<keyword evidence="12" id="KW-1015">Disulfide bond</keyword>
<dbReference type="PANTHER" id="PTHR47974:SF19">
    <property type="entry name" value="RECEPTOR-LIKE SERINE_THREONINE-PROTEIN KINASE"/>
    <property type="match status" value="1"/>
</dbReference>
<dbReference type="SMART" id="SM00473">
    <property type="entry name" value="PAN_AP"/>
    <property type="match status" value="1"/>
</dbReference>
<keyword evidence="11 19" id="KW-0472">Membrane</keyword>
<dbReference type="GO" id="GO:0005524">
    <property type="term" value="F:ATP binding"/>
    <property type="evidence" value="ECO:0007669"/>
    <property type="project" value="UniProtKB-UniRule"/>
</dbReference>
<dbReference type="SUPFAM" id="SSF51110">
    <property type="entry name" value="alpha-D-mannose-specific plant lectins"/>
    <property type="match status" value="1"/>
</dbReference>
<dbReference type="SMART" id="SM00108">
    <property type="entry name" value="B_lectin"/>
    <property type="match status" value="1"/>
</dbReference>
<evidence type="ECO:0000259" key="23">
    <source>
        <dbReference type="PROSITE" id="PS50948"/>
    </source>
</evidence>
<dbReference type="InterPro" id="IPR036426">
    <property type="entry name" value="Bulb-type_lectin_dom_sf"/>
</dbReference>
<evidence type="ECO:0000256" key="12">
    <source>
        <dbReference type="ARBA" id="ARBA00023157"/>
    </source>
</evidence>
<dbReference type="Gene3D" id="3.30.200.20">
    <property type="entry name" value="Phosphorylase Kinase, domain 1"/>
    <property type="match status" value="1"/>
</dbReference>
<dbReference type="STRING" id="77586.A0A0D9W4V1"/>
<dbReference type="HOGENOM" id="CLU_000288_116_2_1"/>
<dbReference type="FunFam" id="2.90.10.10:FF:000002">
    <property type="entry name" value="Serine/threonine-protein kinase"/>
    <property type="match status" value="1"/>
</dbReference>
<keyword evidence="25" id="KW-1185">Reference proteome</keyword>
<dbReference type="GO" id="GO:0048544">
    <property type="term" value="P:recognition of pollen"/>
    <property type="evidence" value="ECO:0007669"/>
    <property type="project" value="InterPro"/>
</dbReference>
<dbReference type="InterPro" id="IPR001480">
    <property type="entry name" value="Bulb-type_lectin_dom"/>
</dbReference>
<evidence type="ECO:0000256" key="17">
    <source>
        <dbReference type="PIRNR" id="PIRNR000641"/>
    </source>
</evidence>
<keyword evidence="6 20" id="KW-0732">Signal</keyword>
<dbReference type="Gene3D" id="2.90.10.10">
    <property type="entry name" value="Bulb-type lectin domain"/>
    <property type="match status" value="1"/>
</dbReference>
<keyword evidence="5 19" id="KW-0812">Transmembrane</keyword>
<keyword evidence="3" id="KW-0245">EGF-like domain</keyword>
<dbReference type="GO" id="GO:0016020">
    <property type="term" value="C:membrane"/>
    <property type="evidence" value="ECO:0007669"/>
    <property type="project" value="UniProtKB-SubCell"/>
</dbReference>
<dbReference type="eggNOG" id="ENOG502QUMK">
    <property type="taxonomic scope" value="Eukaryota"/>
</dbReference>
<feature type="transmembrane region" description="Helical" evidence="19">
    <location>
        <begin position="447"/>
        <end position="469"/>
    </location>
</feature>
<dbReference type="AlphaFoldDB" id="A0A0D9W4V1"/>
<dbReference type="InterPro" id="IPR008271">
    <property type="entry name" value="Ser/Thr_kinase_AS"/>
</dbReference>
<evidence type="ECO:0000256" key="20">
    <source>
        <dbReference type="SAM" id="SignalP"/>
    </source>
</evidence>
<dbReference type="PANTHER" id="PTHR47974">
    <property type="entry name" value="OS07G0415500 PROTEIN"/>
    <property type="match status" value="1"/>
</dbReference>
<evidence type="ECO:0000256" key="5">
    <source>
        <dbReference type="ARBA" id="ARBA00022692"/>
    </source>
</evidence>
<feature type="chain" id="PRO_5002348204" description="Receptor-like serine/threonine-protein kinase" evidence="20">
    <location>
        <begin position="24"/>
        <end position="806"/>
    </location>
</feature>
<dbReference type="Pfam" id="PF00069">
    <property type="entry name" value="Pkinase"/>
    <property type="match status" value="1"/>
</dbReference>
<dbReference type="PROSITE" id="PS50948">
    <property type="entry name" value="PAN"/>
    <property type="match status" value="1"/>
</dbReference>
<dbReference type="SMART" id="SM00220">
    <property type="entry name" value="S_TKc"/>
    <property type="match status" value="1"/>
</dbReference>
<dbReference type="SUPFAM" id="SSF56112">
    <property type="entry name" value="Protein kinase-like (PK-like)"/>
    <property type="match status" value="1"/>
</dbReference>
<proteinExistence type="inferred from homology"/>
<evidence type="ECO:0000256" key="10">
    <source>
        <dbReference type="ARBA" id="ARBA00022989"/>
    </source>
</evidence>
<evidence type="ECO:0000256" key="16">
    <source>
        <dbReference type="ARBA" id="ARBA00048679"/>
    </source>
</evidence>
<evidence type="ECO:0000313" key="24">
    <source>
        <dbReference type="EnsemblPlants" id="LPERR04G09100.1"/>
    </source>
</evidence>
<dbReference type="Gene3D" id="1.10.510.10">
    <property type="entry name" value="Transferase(Phosphotransferase) domain 1"/>
    <property type="match status" value="1"/>
</dbReference>
<keyword evidence="13" id="KW-0675">Receptor</keyword>
<keyword evidence="9 17" id="KW-0067">ATP-binding</keyword>
<reference evidence="24 25" key="1">
    <citation type="submission" date="2012-08" db="EMBL/GenBank/DDBJ databases">
        <title>Oryza genome evolution.</title>
        <authorList>
            <person name="Wing R.A."/>
        </authorList>
    </citation>
    <scope>NUCLEOTIDE SEQUENCE</scope>
</reference>
<feature type="domain" description="Bulb-type lectin" evidence="22">
    <location>
        <begin position="25"/>
        <end position="155"/>
    </location>
</feature>
<comment type="catalytic activity">
    <reaction evidence="15 17">
        <text>L-threonyl-[protein] + ATP = O-phospho-L-threonyl-[protein] + ADP + H(+)</text>
        <dbReference type="Rhea" id="RHEA:46608"/>
        <dbReference type="Rhea" id="RHEA-COMP:11060"/>
        <dbReference type="Rhea" id="RHEA-COMP:11605"/>
        <dbReference type="ChEBI" id="CHEBI:15378"/>
        <dbReference type="ChEBI" id="CHEBI:30013"/>
        <dbReference type="ChEBI" id="CHEBI:30616"/>
        <dbReference type="ChEBI" id="CHEBI:61977"/>
        <dbReference type="ChEBI" id="CHEBI:456216"/>
        <dbReference type="EC" id="2.7.11.1"/>
    </reaction>
</comment>
<evidence type="ECO:0000256" key="15">
    <source>
        <dbReference type="ARBA" id="ARBA00047899"/>
    </source>
</evidence>
<evidence type="ECO:0000256" key="11">
    <source>
        <dbReference type="ARBA" id="ARBA00023136"/>
    </source>
</evidence>
<feature type="signal peptide" evidence="20">
    <location>
        <begin position="1"/>
        <end position="23"/>
    </location>
</feature>
<comment type="catalytic activity">
    <reaction evidence="16 17">
        <text>L-seryl-[protein] + ATP = O-phospho-L-seryl-[protein] + ADP + H(+)</text>
        <dbReference type="Rhea" id="RHEA:17989"/>
        <dbReference type="Rhea" id="RHEA-COMP:9863"/>
        <dbReference type="Rhea" id="RHEA-COMP:11604"/>
        <dbReference type="ChEBI" id="CHEBI:15378"/>
        <dbReference type="ChEBI" id="CHEBI:29999"/>
        <dbReference type="ChEBI" id="CHEBI:30616"/>
        <dbReference type="ChEBI" id="CHEBI:83421"/>
        <dbReference type="ChEBI" id="CHEBI:456216"/>
        <dbReference type="EC" id="2.7.11.1"/>
    </reaction>
</comment>
<evidence type="ECO:0000256" key="1">
    <source>
        <dbReference type="ARBA" id="ARBA00004479"/>
    </source>
</evidence>
<sequence length="806" mass="89281">MTILLAIVVGLHLCSLHFPASSAATNTLSPGQSLTGDDKLVSTNGKFALGFFETGSKSSGNHTLKYWYLGIWFNKVPKKTHVWIANRASPVTDSTSSHLTISPDGNLVILSRADNSKIWSSQANITANNTIAMLLDTGNLVIQNSSNPSHILWESFDHPTDVFLPGAKIGLNKITGLNRRIFSRRDLVDQSPGAYSMELGIKGGYQLVWNSSVEYWSSGEWNGRYFSRIPEMVLKSPHYTPFNFQIKFVNNDQEVYFTYSIHDESIPLYTVLEATGQRKALAWLHDAQGWQAVFTHPNDQCDVHATCGPYTVCNDNTFPSCSCMRGFSIASPDSWILEDRTGGCKRNTPLDCASRKSDIFNAIPAIRLPYKAHVIESVTSAGQCENFCLGNCSCTAYFFGNSSCSIWLGELVNVKQQIDDSTSGNGEFLHIRLAPGELQARKNNNGLIIGAVICASLATLGVLTLLLLLMIRRNRKKLYCHALNNIYAVNRVVPFKHSDLRRATKNFSEQIGAGGFGSVFKGLLNKSTPIAVKRLGSYCQVEKQFRAEVSSIGVIHHTNLVKLIGFSCKGDERLLVYEYMSNGSLDTHLFRSNNIATLTWSTRYQIALGVARGLAYLHESCRDCIIHCDIKPQNILLDGSFVPKIADFGMAKLLGRDFSRVVTTARGTIGYLAPEWISGMAITPKVDVYAYGMVLLELISGKMNSHRESISCADHIVYFPVEVAHKLLEGDVLSLVDGKLNGDVNAEEVERVCKLACWCIQENELDRPTMGKVVQILEGLVKLDLPPMPRLLQSIVENSWETRIQH</sequence>
<keyword evidence="7 17" id="KW-0547">Nucleotide-binding</keyword>
<dbReference type="InterPro" id="IPR017441">
    <property type="entry name" value="Protein_kinase_ATP_BS"/>
</dbReference>
<dbReference type="InterPro" id="IPR000858">
    <property type="entry name" value="S_locus_glycoprot_dom"/>
</dbReference>
<dbReference type="Gramene" id="LPERR04G09100.1">
    <property type="protein sequence ID" value="LPERR04G09100.1"/>
    <property type="gene ID" value="LPERR04G09100"/>
</dbReference>
<evidence type="ECO:0000313" key="25">
    <source>
        <dbReference type="Proteomes" id="UP000032180"/>
    </source>
</evidence>
<keyword evidence="4 17" id="KW-0808">Transferase</keyword>
<keyword evidence="14" id="KW-0325">Glycoprotein</keyword>
<feature type="domain" description="Apple" evidence="23">
    <location>
        <begin position="352"/>
        <end position="434"/>
    </location>
</feature>
<dbReference type="InterPro" id="IPR003609">
    <property type="entry name" value="Pan_app"/>
</dbReference>
<keyword evidence="2 17" id="KW-0723">Serine/threonine-protein kinase</keyword>
<dbReference type="EnsemblPlants" id="LPERR04G09100.1">
    <property type="protein sequence ID" value="LPERR04G09100.1"/>
    <property type="gene ID" value="LPERR04G09100"/>
</dbReference>
<protein>
    <recommendedName>
        <fullName evidence="17">Receptor-like serine/threonine-protein kinase</fullName>
        <ecNumber evidence="17">2.7.11.1</ecNumber>
    </recommendedName>
</protein>
<dbReference type="Pfam" id="PF01453">
    <property type="entry name" value="B_lectin"/>
    <property type="match status" value="1"/>
</dbReference>
<evidence type="ECO:0000256" key="7">
    <source>
        <dbReference type="ARBA" id="ARBA00022741"/>
    </source>
</evidence>
<accession>A0A0D9W4V1</accession>
<evidence type="ECO:0000256" key="6">
    <source>
        <dbReference type="ARBA" id="ARBA00022729"/>
    </source>
</evidence>
<evidence type="ECO:0000256" key="13">
    <source>
        <dbReference type="ARBA" id="ARBA00023170"/>
    </source>
</evidence>
<feature type="binding site" evidence="18">
    <location>
        <position position="533"/>
    </location>
    <ligand>
        <name>ATP</name>
        <dbReference type="ChEBI" id="CHEBI:30616"/>
    </ligand>
</feature>
<evidence type="ECO:0000259" key="22">
    <source>
        <dbReference type="PROSITE" id="PS50927"/>
    </source>
</evidence>
<comment type="subcellular location">
    <subcellularLocation>
        <location evidence="1">Membrane</location>
        <topology evidence="1">Single-pass type I membrane protein</topology>
    </subcellularLocation>
</comment>
<dbReference type="PROSITE" id="PS00108">
    <property type="entry name" value="PROTEIN_KINASE_ST"/>
    <property type="match status" value="1"/>
</dbReference>
<organism evidence="24 25">
    <name type="scientific">Leersia perrieri</name>
    <dbReference type="NCBI Taxonomy" id="77586"/>
    <lineage>
        <taxon>Eukaryota</taxon>
        <taxon>Viridiplantae</taxon>
        <taxon>Streptophyta</taxon>
        <taxon>Embryophyta</taxon>
        <taxon>Tracheophyta</taxon>
        <taxon>Spermatophyta</taxon>
        <taxon>Magnoliopsida</taxon>
        <taxon>Liliopsida</taxon>
        <taxon>Poales</taxon>
        <taxon>Poaceae</taxon>
        <taxon>BOP clade</taxon>
        <taxon>Oryzoideae</taxon>
        <taxon>Oryzeae</taxon>
        <taxon>Oryzinae</taxon>
        <taxon>Leersia</taxon>
    </lineage>
</organism>
<dbReference type="GO" id="GO:0051707">
    <property type="term" value="P:response to other organism"/>
    <property type="evidence" value="ECO:0007669"/>
    <property type="project" value="UniProtKB-ARBA"/>
</dbReference>
<comment type="similarity">
    <text evidence="17">Belongs to the protein kinase superfamily. Ser/Thr protein kinase family.</text>
</comment>
<dbReference type="CDD" id="cd00028">
    <property type="entry name" value="B_lectin"/>
    <property type="match status" value="1"/>
</dbReference>
<dbReference type="CDD" id="cd01098">
    <property type="entry name" value="PAN_AP_plant"/>
    <property type="match status" value="1"/>
</dbReference>
<dbReference type="PROSITE" id="PS50011">
    <property type="entry name" value="PROTEIN_KINASE_DOM"/>
    <property type="match status" value="1"/>
</dbReference>
<dbReference type="InterPro" id="IPR024171">
    <property type="entry name" value="SRK-like_kinase"/>
</dbReference>
<evidence type="ECO:0000256" key="9">
    <source>
        <dbReference type="ARBA" id="ARBA00022840"/>
    </source>
</evidence>
<evidence type="ECO:0000256" key="3">
    <source>
        <dbReference type="ARBA" id="ARBA00022536"/>
    </source>
</evidence>
<keyword evidence="8 17" id="KW-0418">Kinase</keyword>
<evidence type="ECO:0000256" key="14">
    <source>
        <dbReference type="ARBA" id="ARBA00023180"/>
    </source>
</evidence>
<dbReference type="FunFam" id="1.10.510.10:FF:000227">
    <property type="entry name" value="Serine/threonine-protein kinase"/>
    <property type="match status" value="1"/>
</dbReference>